<dbReference type="Proteomes" id="UP000504610">
    <property type="component" value="Chromosome 7"/>
</dbReference>
<dbReference type="RefSeq" id="XP_018464624.1">
    <property type="nucleotide sequence ID" value="XM_018609122.2"/>
</dbReference>
<gene>
    <name evidence="7" type="primary">LOC108835902</name>
</gene>
<evidence type="ECO:0000313" key="6">
    <source>
        <dbReference type="Proteomes" id="UP000504610"/>
    </source>
</evidence>
<sequence length="230" mass="26101">MKLYMDPSIKGDQEMLKIKKRGHQDLELGLNLLPSATASSELNLIDSFETNSSSTSHHHHKNHQEHLEDPRVFSCNYCKRKFYSSQALGGHQNAHKRERTLAKREQYYKMSLSSSAPYSAFAFGNCPVSRFASMPSLPLLGSVNNRSTLGIRAHSTTHDPFLGRPKASLSHVFKQSIHQKLSIGKMFPEKLHHDVNSSNSTAPKLERIEHFKSKHEDNNQIKKIDLTLKL</sequence>
<evidence type="ECO:0000256" key="3">
    <source>
        <dbReference type="ARBA" id="ARBA00022771"/>
    </source>
</evidence>
<dbReference type="GeneID" id="108835902"/>
<dbReference type="InterPro" id="IPR013087">
    <property type="entry name" value="Znf_C2H2_type"/>
</dbReference>
<reference evidence="6" key="1">
    <citation type="journal article" date="2019" name="Database">
        <title>The radish genome database (RadishGD): an integrated information resource for radish genomics.</title>
        <authorList>
            <person name="Yu H.J."/>
            <person name="Baek S."/>
            <person name="Lee Y.J."/>
            <person name="Cho A."/>
            <person name="Mun J.H."/>
        </authorList>
    </citation>
    <scope>NUCLEOTIDE SEQUENCE [LARGE SCALE GENOMIC DNA]</scope>
    <source>
        <strain evidence="6">cv. WK10039</strain>
    </source>
</reference>
<accession>A0A6J0KCB2</accession>
<dbReference type="KEGG" id="rsz:108835902"/>
<dbReference type="GO" id="GO:0005634">
    <property type="term" value="C:nucleus"/>
    <property type="evidence" value="ECO:0007669"/>
    <property type="project" value="UniProtKB-SubCell"/>
</dbReference>
<dbReference type="PROSITE" id="PS00028">
    <property type="entry name" value="ZINC_FINGER_C2H2_1"/>
    <property type="match status" value="1"/>
</dbReference>
<dbReference type="InterPro" id="IPR044246">
    <property type="entry name" value="ZFP3-like"/>
</dbReference>
<evidence type="ECO:0000256" key="5">
    <source>
        <dbReference type="ARBA" id="ARBA00023242"/>
    </source>
</evidence>
<keyword evidence="3" id="KW-0863">Zinc-finger</keyword>
<dbReference type="PANTHER" id="PTHR47287:SF15">
    <property type="entry name" value="ZINC FINGER PROTEIN 3-LIKE"/>
    <property type="match status" value="1"/>
</dbReference>
<reference evidence="7" key="2">
    <citation type="submission" date="2025-08" db="UniProtKB">
        <authorList>
            <consortium name="RefSeq"/>
        </authorList>
    </citation>
    <scope>IDENTIFICATION</scope>
    <source>
        <tissue evidence="7">Leaf</tissue>
    </source>
</reference>
<evidence type="ECO:0000256" key="2">
    <source>
        <dbReference type="ARBA" id="ARBA00022723"/>
    </source>
</evidence>
<keyword evidence="4" id="KW-0862">Zinc</keyword>
<comment type="subcellular location">
    <subcellularLocation>
        <location evidence="1">Nucleus</location>
    </subcellularLocation>
</comment>
<dbReference type="PROSITE" id="PS50157">
    <property type="entry name" value="ZINC_FINGER_C2H2_2"/>
    <property type="match status" value="1"/>
</dbReference>
<organism evidence="6 7">
    <name type="scientific">Raphanus sativus</name>
    <name type="common">Radish</name>
    <name type="synonym">Raphanus raphanistrum var. sativus</name>
    <dbReference type="NCBI Taxonomy" id="3726"/>
    <lineage>
        <taxon>Eukaryota</taxon>
        <taxon>Viridiplantae</taxon>
        <taxon>Streptophyta</taxon>
        <taxon>Embryophyta</taxon>
        <taxon>Tracheophyta</taxon>
        <taxon>Spermatophyta</taxon>
        <taxon>Magnoliopsida</taxon>
        <taxon>eudicotyledons</taxon>
        <taxon>Gunneridae</taxon>
        <taxon>Pentapetalae</taxon>
        <taxon>rosids</taxon>
        <taxon>malvids</taxon>
        <taxon>Brassicales</taxon>
        <taxon>Brassicaceae</taxon>
        <taxon>Brassiceae</taxon>
        <taxon>Raphanus</taxon>
    </lineage>
</organism>
<dbReference type="GO" id="GO:0009788">
    <property type="term" value="P:negative regulation of abscisic acid-activated signaling pathway"/>
    <property type="evidence" value="ECO:0007669"/>
    <property type="project" value="InterPro"/>
</dbReference>
<keyword evidence="2" id="KW-0479">Metal-binding</keyword>
<evidence type="ECO:0000313" key="7">
    <source>
        <dbReference type="RefSeq" id="XP_018464624.1"/>
    </source>
</evidence>
<dbReference type="AlphaFoldDB" id="A0A6J0KCB2"/>
<evidence type="ECO:0000256" key="4">
    <source>
        <dbReference type="ARBA" id="ARBA00022833"/>
    </source>
</evidence>
<dbReference type="PANTHER" id="PTHR47287">
    <property type="entry name" value="C2H2 AND C2HC ZINC FINGERS SUPERFAMILY PROTEIN"/>
    <property type="match status" value="1"/>
</dbReference>
<keyword evidence="6" id="KW-1185">Reference proteome</keyword>
<dbReference type="InterPro" id="IPR036236">
    <property type="entry name" value="Znf_C2H2_sf"/>
</dbReference>
<proteinExistence type="predicted"/>
<name>A0A6J0KCB2_RAPSA</name>
<dbReference type="Gene3D" id="3.30.160.60">
    <property type="entry name" value="Classic Zinc Finger"/>
    <property type="match status" value="1"/>
</dbReference>
<evidence type="ECO:0000256" key="1">
    <source>
        <dbReference type="ARBA" id="ARBA00004123"/>
    </source>
</evidence>
<protein>
    <submittedName>
        <fullName evidence="7">Zinc finger protein 1-like</fullName>
    </submittedName>
</protein>
<keyword evidence="5" id="KW-0539">Nucleus</keyword>
<dbReference type="GO" id="GO:0008270">
    <property type="term" value="F:zinc ion binding"/>
    <property type="evidence" value="ECO:0007669"/>
    <property type="project" value="UniProtKB-KW"/>
</dbReference>
<dbReference type="OrthoDB" id="1933825at2759"/>
<dbReference type="SUPFAM" id="SSF57667">
    <property type="entry name" value="beta-beta-alpha zinc fingers"/>
    <property type="match status" value="1"/>
</dbReference>
<dbReference type="FunFam" id="3.30.160.60:FF:001366">
    <property type="entry name" value="Zinc finger protein 2"/>
    <property type="match status" value="1"/>
</dbReference>